<dbReference type="InterPro" id="IPR000719">
    <property type="entry name" value="Prot_kinase_dom"/>
</dbReference>
<accession>A0A6A6HVC2</accession>
<keyword evidence="5" id="KW-0067">ATP-binding</keyword>
<evidence type="ECO:0000256" key="2">
    <source>
        <dbReference type="ARBA" id="ARBA00022679"/>
    </source>
</evidence>
<proteinExistence type="predicted"/>
<dbReference type="InterPro" id="IPR008271">
    <property type="entry name" value="Ser/Thr_kinase_AS"/>
</dbReference>
<keyword evidence="4" id="KW-0418">Kinase</keyword>
<dbReference type="GO" id="GO:0005524">
    <property type="term" value="F:ATP binding"/>
    <property type="evidence" value="ECO:0007669"/>
    <property type="project" value="UniProtKB-KW"/>
</dbReference>
<organism evidence="7 8">
    <name type="scientific">Trematosphaeria pertusa</name>
    <dbReference type="NCBI Taxonomy" id="390896"/>
    <lineage>
        <taxon>Eukaryota</taxon>
        <taxon>Fungi</taxon>
        <taxon>Dikarya</taxon>
        <taxon>Ascomycota</taxon>
        <taxon>Pezizomycotina</taxon>
        <taxon>Dothideomycetes</taxon>
        <taxon>Pleosporomycetidae</taxon>
        <taxon>Pleosporales</taxon>
        <taxon>Massarineae</taxon>
        <taxon>Trematosphaeriaceae</taxon>
        <taxon>Trematosphaeria</taxon>
    </lineage>
</organism>
<dbReference type="PANTHER" id="PTHR24058">
    <property type="entry name" value="DUAL SPECIFICITY PROTEIN KINASE"/>
    <property type="match status" value="1"/>
</dbReference>
<dbReference type="OrthoDB" id="1668230at2759"/>
<dbReference type="RefSeq" id="XP_033676517.1">
    <property type="nucleotide sequence ID" value="XM_033834170.1"/>
</dbReference>
<dbReference type="EMBL" id="ML987211">
    <property type="protein sequence ID" value="KAF2241513.1"/>
    <property type="molecule type" value="Genomic_DNA"/>
</dbReference>
<keyword evidence="1" id="KW-0723">Serine/threonine-protein kinase</keyword>
<dbReference type="Pfam" id="PF00069">
    <property type="entry name" value="Pkinase"/>
    <property type="match status" value="1"/>
</dbReference>
<keyword evidence="2" id="KW-0808">Transferase</keyword>
<evidence type="ECO:0000313" key="8">
    <source>
        <dbReference type="Proteomes" id="UP000800094"/>
    </source>
</evidence>
<dbReference type="InterPro" id="IPR011009">
    <property type="entry name" value="Kinase-like_dom_sf"/>
</dbReference>
<feature type="domain" description="Protein kinase" evidence="6">
    <location>
        <begin position="1"/>
        <end position="107"/>
    </location>
</feature>
<evidence type="ECO:0000256" key="5">
    <source>
        <dbReference type="ARBA" id="ARBA00022840"/>
    </source>
</evidence>
<protein>
    <recommendedName>
        <fullName evidence="6">Protein kinase domain-containing protein</fullName>
    </recommendedName>
</protein>
<dbReference type="PROSITE" id="PS50011">
    <property type="entry name" value="PROTEIN_KINASE_DOM"/>
    <property type="match status" value="1"/>
</dbReference>
<dbReference type="GeneID" id="54587500"/>
<dbReference type="InterPro" id="IPR050494">
    <property type="entry name" value="Ser_Thr_dual-spec_kinase"/>
</dbReference>
<dbReference type="PROSITE" id="PS00108">
    <property type="entry name" value="PROTEIN_KINASE_ST"/>
    <property type="match status" value="1"/>
</dbReference>
<dbReference type="SUPFAM" id="SSF56112">
    <property type="entry name" value="Protein kinase-like (PK-like)"/>
    <property type="match status" value="1"/>
</dbReference>
<sequence>MNVFKGEWNGVTIALKPGNPLLAQWLRNSQTNMLEFEYVGMDIAKRINANRMSALRTYEQSSILHNISHALIYIYSEGLYHCDIKPENILLSDNGKRADLCDFGQSI</sequence>
<evidence type="ECO:0000256" key="1">
    <source>
        <dbReference type="ARBA" id="ARBA00022527"/>
    </source>
</evidence>
<name>A0A6A6HVC2_9PLEO</name>
<dbReference type="Gene3D" id="1.10.510.10">
    <property type="entry name" value="Transferase(Phosphotransferase) domain 1"/>
    <property type="match status" value="1"/>
</dbReference>
<dbReference type="Proteomes" id="UP000800094">
    <property type="component" value="Unassembled WGS sequence"/>
</dbReference>
<gene>
    <name evidence="7" type="ORF">BU26DRAFT_571675</name>
</gene>
<evidence type="ECO:0000256" key="3">
    <source>
        <dbReference type="ARBA" id="ARBA00022741"/>
    </source>
</evidence>
<reference evidence="7" key="1">
    <citation type="journal article" date="2020" name="Stud. Mycol.">
        <title>101 Dothideomycetes genomes: a test case for predicting lifestyles and emergence of pathogens.</title>
        <authorList>
            <person name="Haridas S."/>
            <person name="Albert R."/>
            <person name="Binder M."/>
            <person name="Bloem J."/>
            <person name="Labutti K."/>
            <person name="Salamov A."/>
            <person name="Andreopoulos B."/>
            <person name="Baker S."/>
            <person name="Barry K."/>
            <person name="Bills G."/>
            <person name="Bluhm B."/>
            <person name="Cannon C."/>
            <person name="Castanera R."/>
            <person name="Culley D."/>
            <person name="Daum C."/>
            <person name="Ezra D."/>
            <person name="Gonzalez J."/>
            <person name="Henrissat B."/>
            <person name="Kuo A."/>
            <person name="Liang C."/>
            <person name="Lipzen A."/>
            <person name="Lutzoni F."/>
            <person name="Magnuson J."/>
            <person name="Mondo S."/>
            <person name="Nolan M."/>
            <person name="Ohm R."/>
            <person name="Pangilinan J."/>
            <person name="Park H.-J."/>
            <person name="Ramirez L."/>
            <person name="Alfaro M."/>
            <person name="Sun H."/>
            <person name="Tritt A."/>
            <person name="Yoshinaga Y."/>
            <person name="Zwiers L.-H."/>
            <person name="Turgeon B."/>
            <person name="Goodwin S."/>
            <person name="Spatafora J."/>
            <person name="Crous P."/>
            <person name="Grigoriev I."/>
        </authorList>
    </citation>
    <scope>NUCLEOTIDE SEQUENCE</scope>
    <source>
        <strain evidence="7">CBS 122368</strain>
    </source>
</reference>
<keyword evidence="8" id="KW-1185">Reference proteome</keyword>
<evidence type="ECO:0000313" key="7">
    <source>
        <dbReference type="EMBL" id="KAF2241513.1"/>
    </source>
</evidence>
<evidence type="ECO:0000256" key="4">
    <source>
        <dbReference type="ARBA" id="ARBA00022777"/>
    </source>
</evidence>
<keyword evidence="3" id="KW-0547">Nucleotide-binding</keyword>
<dbReference type="AlphaFoldDB" id="A0A6A6HVC2"/>
<evidence type="ECO:0000259" key="6">
    <source>
        <dbReference type="PROSITE" id="PS50011"/>
    </source>
</evidence>
<dbReference type="GO" id="GO:0004674">
    <property type="term" value="F:protein serine/threonine kinase activity"/>
    <property type="evidence" value="ECO:0007669"/>
    <property type="project" value="UniProtKB-KW"/>
</dbReference>